<feature type="compositionally biased region" description="Basic and acidic residues" evidence="4">
    <location>
        <begin position="256"/>
        <end position="267"/>
    </location>
</feature>
<dbReference type="EMBL" id="OV696689">
    <property type="protein sequence ID" value="CAH1262736.1"/>
    <property type="molecule type" value="Genomic_DNA"/>
</dbReference>
<gene>
    <name evidence="5" type="primary">TTC9</name>
    <name evidence="5" type="ORF">BLAG_LOCUS17670</name>
</gene>
<evidence type="ECO:0000256" key="4">
    <source>
        <dbReference type="SAM" id="MobiDB-lite"/>
    </source>
</evidence>
<organism evidence="5 6">
    <name type="scientific">Branchiostoma lanceolatum</name>
    <name type="common">Common lancelet</name>
    <name type="synonym">Amphioxus lanceolatum</name>
    <dbReference type="NCBI Taxonomy" id="7740"/>
    <lineage>
        <taxon>Eukaryota</taxon>
        <taxon>Metazoa</taxon>
        <taxon>Chordata</taxon>
        <taxon>Cephalochordata</taxon>
        <taxon>Leptocardii</taxon>
        <taxon>Amphioxiformes</taxon>
        <taxon>Branchiostomatidae</taxon>
        <taxon>Branchiostoma</taxon>
    </lineage>
</organism>
<dbReference type="InterPro" id="IPR013105">
    <property type="entry name" value="TPR_2"/>
</dbReference>
<keyword evidence="6" id="KW-1185">Reference proteome</keyword>
<dbReference type="InterPro" id="IPR011990">
    <property type="entry name" value="TPR-like_helical_dom_sf"/>
</dbReference>
<evidence type="ECO:0000256" key="2">
    <source>
        <dbReference type="ARBA" id="ARBA00022803"/>
    </source>
</evidence>
<keyword evidence="1" id="KW-0677">Repeat</keyword>
<dbReference type="AlphaFoldDB" id="A0A8K0ETE4"/>
<dbReference type="Pfam" id="PF07719">
    <property type="entry name" value="TPR_2"/>
    <property type="match status" value="1"/>
</dbReference>
<feature type="region of interest" description="Disordered" evidence="4">
    <location>
        <begin position="222"/>
        <end position="278"/>
    </location>
</feature>
<dbReference type="Gene3D" id="1.25.40.10">
    <property type="entry name" value="Tetratricopeptide repeat domain"/>
    <property type="match status" value="1"/>
</dbReference>
<accession>A0A8K0ETE4</accession>
<dbReference type="PANTHER" id="PTHR11242">
    <property type="entry name" value="ARYL HYDROCARBON RECEPTOR INTERACTING PROTEIN RELATED"/>
    <property type="match status" value="1"/>
</dbReference>
<dbReference type="InterPro" id="IPR039663">
    <property type="entry name" value="AIP/AIPL1/TTC9"/>
</dbReference>
<evidence type="ECO:0000313" key="5">
    <source>
        <dbReference type="EMBL" id="CAH1262736.1"/>
    </source>
</evidence>
<sequence>MATSDDGGSDQTLSDPQGTASNGLSDMGPSGATASRTKAVDPEEMISKATAHKEKGNELYKQKKYKGAIGQYHRALLYLKTLHKSGGPGDTGSTALAMQQVAALSGAEETSTTSEQDTAIEDLEANCYNNLAACLLQEPEVKYAKVSSYCAQVLERKPGNSKALYRYGLALYHSKDYDGALSKLHQALQQSPSDSNVKRYIKLSHEALAKQVQRQRAMYKGMFDSSTPASGDAQVGAGASGGDKQEDDVVMANADGKGRKEEEDKSIIDSNGNNNADA</sequence>
<protein>
    <submittedName>
        <fullName evidence="5">TTC9 protein</fullName>
    </submittedName>
</protein>
<keyword evidence="2 3" id="KW-0802">TPR repeat</keyword>
<dbReference type="SUPFAM" id="SSF48452">
    <property type="entry name" value="TPR-like"/>
    <property type="match status" value="1"/>
</dbReference>
<feature type="compositionally biased region" description="Polar residues" evidence="4">
    <location>
        <begin position="9"/>
        <end position="24"/>
    </location>
</feature>
<proteinExistence type="predicted"/>
<feature type="compositionally biased region" description="Polar residues" evidence="4">
    <location>
        <begin position="268"/>
        <end position="278"/>
    </location>
</feature>
<reference evidence="5" key="1">
    <citation type="submission" date="2022-01" db="EMBL/GenBank/DDBJ databases">
        <authorList>
            <person name="Braso-Vives M."/>
        </authorList>
    </citation>
    <scope>NUCLEOTIDE SEQUENCE</scope>
</reference>
<dbReference type="OrthoDB" id="433738at2759"/>
<evidence type="ECO:0000313" key="6">
    <source>
        <dbReference type="Proteomes" id="UP000838412"/>
    </source>
</evidence>
<feature type="region of interest" description="Disordered" evidence="4">
    <location>
        <begin position="1"/>
        <end position="54"/>
    </location>
</feature>
<dbReference type="SMART" id="SM00028">
    <property type="entry name" value="TPR"/>
    <property type="match status" value="3"/>
</dbReference>
<dbReference type="InterPro" id="IPR019734">
    <property type="entry name" value="TPR_rpt"/>
</dbReference>
<dbReference type="PANTHER" id="PTHR11242:SF18">
    <property type="entry name" value="PEPTIDYLPROLYL ISOMERASE"/>
    <property type="match status" value="1"/>
</dbReference>
<feature type="repeat" description="TPR" evidence="3">
    <location>
        <begin position="161"/>
        <end position="194"/>
    </location>
</feature>
<evidence type="ECO:0000256" key="1">
    <source>
        <dbReference type="ARBA" id="ARBA00022737"/>
    </source>
</evidence>
<name>A0A8K0ETE4_BRALA</name>
<dbReference type="Proteomes" id="UP000838412">
    <property type="component" value="Chromosome 4"/>
</dbReference>
<evidence type="ECO:0000256" key="3">
    <source>
        <dbReference type="PROSITE-ProRule" id="PRU00339"/>
    </source>
</evidence>
<dbReference type="PROSITE" id="PS50005">
    <property type="entry name" value="TPR"/>
    <property type="match status" value="1"/>
</dbReference>